<sequence length="141" mass="15707">MGSCCHQGEVEALAIHTLLGLQPCHWASQNWWKHSVQATWDDKQWLEAFCATQATFLDLVEQLCLHLECQNTTMRQALPMETWLAITMMKLAMPTSLHNMGHLFGVGKATTGQAVLEVSSTLQNVLGHIVLGMYKPVAFAK</sequence>
<keyword evidence="2" id="KW-1185">Reference proteome</keyword>
<dbReference type="AlphaFoldDB" id="A0A151PI16"/>
<protein>
    <submittedName>
        <fullName evidence="1">Uncharacterized protein</fullName>
    </submittedName>
</protein>
<name>A0A151PI16_ALLMI</name>
<gene>
    <name evidence="1" type="ORF">Y1Q_0004131</name>
</gene>
<organism evidence="1 2">
    <name type="scientific">Alligator mississippiensis</name>
    <name type="common">American alligator</name>
    <dbReference type="NCBI Taxonomy" id="8496"/>
    <lineage>
        <taxon>Eukaryota</taxon>
        <taxon>Metazoa</taxon>
        <taxon>Chordata</taxon>
        <taxon>Craniata</taxon>
        <taxon>Vertebrata</taxon>
        <taxon>Euteleostomi</taxon>
        <taxon>Archelosauria</taxon>
        <taxon>Archosauria</taxon>
        <taxon>Crocodylia</taxon>
        <taxon>Alligatoridae</taxon>
        <taxon>Alligatorinae</taxon>
        <taxon>Alligator</taxon>
    </lineage>
</organism>
<evidence type="ECO:0000313" key="2">
    <source>
        <dbReference type="Proteomes" id="UP000050525"/>
    </source>
</evidence>
<dbReference type="STRING" id="8496.A0A151PI16"/>
<comment type="caution">
    <text evidence="1">The sequence shown here is derived from an EMBL/GenBank/DDBJ whole genome shotgun (WGS) entry which is preliminary data.</text>
</comment>
<reference evidence="1 2" key="1">
    <citation type="journal article" date="2012" name="Genome Biol.">
        <title>Sequencing three crocodilian genomes to illuminate the evolution of archosaurs and amniotes.</title>
        <authorList>
            <person name="St John J.A."/>
            <person name="Braun E.L."/>
            <person name="Isberg S.R."/>
            <person name="Miles L.G."/>
            <person name="Chong A.Y."/>
            <person name="Gongora J."/>
            <person name="Dalzell P."/>
            <person name="Moran C."/>
            <person name="Bed'hom B."/>
            <person name="Abzhanov A."/>
            <person name="Burgess S.C."/>
            <person name="Cooksey A.M."/>
            <person name="Castoe T.A."/>
            <person name="Crawford N.G."/>
            <person name="Densmore L.D."/>
            <person name="Drew J.C."/>
            <person name="Edwards S.V."/>
            <person name="Faircloth B.C."/>
            <person name="Fujita M.K."/>
            <person name="Greenwold M.J."/>
            <person name="Hoffmann F.G."/>
            <person name="Howard J.M."/>
            <person name="Iguchi T."/>
            <person name="Janes D.E."/>
            <person name="Khan S.Y."/>
            <person name="Kohno S."/>
            <person name="de Koning A.J."/>
            <person name="Lance S.L."/>
            <person name="McCarthy F.M."/>
            <person name="McCormack J.E."/>
            <person name="Merchant M.E."/>
            <person name="Peterson D.G."/>
            <person name="Pollock D.D."/>
            <person name="Pourmand N."/>
            <person name="Raney B.J."/>
            <person name="Roessler K.A."/>
            <person name="Sanford J.R."/>
            <person name="Sawyer R.H."/>
            <person name="Schmidt C.J."/>
            <person name="Triplett E.W."/>
            <person name="Tuberville T.D."/>
            <person name="Venegas-Anaya M."/>
            <person name="Howard J.T."/>
            <person name="Jarvis E.D."/>
            <person name="Guillette L.J.Jr."/>
            <person name="Glenn T.C."/>
            <person name="Green R.E."/>
            <person name="Ray D.A."/>
        </authorList>
    </citation>
    <scope>NUCLEOTIDE SEQUENCE [LARGE SCALE GENOMIC DNA]</scope>
    <source>
        <strain evidence="1">KSC_2009_1</strain>
    </source>
</reference>
<proteinExistence type="predicted"/>
<dbReference type="EMBL" id="AKHW03000179">
    <property type="protein sequence ID" value="KYO48757.1"/>
    <property type="molecule type" value="Genomic_DNA"/>
</dbReference>
<accession>A0A151PI16</accession>
<dbReference type="Proteomes" id="UP000050525">
    <property type="component" value="Unassembled WGS sequence"/>
</dbReference>
<evidence type="ECO:0000313" key="1">
    <source>
        <dbReference type="EMBL" id="KYO48757.1"/>
    </source>
</evidence>